<feature type="region of interest" description="Disordered" evidence="2">
    <location>
        <begin position="566"/>
        <end position="588"/>
    </location>
</feature>
<dbReference type="GO" id="GO:0003712">
    <property type="term" value="F:transcription coregulator activity"/>
    <property type="evidence" value="ECO:0007669"/>
    <property type="project" value="InterPro"/>
</dbReference>
<reference evidence="4 5" key="1">
    <citation type="journal article" date="2023" name="bioRxiv">
        <title>Conserved and derived expression patterns and positive selection on dental genes reveal complex evolutionary context of ever-growing rodent molars.</title>
        <authorList>
            <person name="Calamari Z.T."/>
            <person name="Song A."/>
            <person name="Cohen E."/>
            <person name="Akter M."/>
            <person name="Roy R.D."/>
            <person name="Hallikas O."/>
            <person name="Christensen M.M."/>
            <person name="Li P."/>
            <person name="Marangoni P."/>
            <person name="Jernvall J."/>
            <person name="Klein O.D."/>
        </authorList>
    </citation>
    <scope>NUCLEOTIDE SEQUENCE [LARGE SCALE GENOMIC DNA]</scope>
    <source>
        <strain evidence="4">V071</strain>
    </source>
</reference>
<feature type="compositionally biased region" description="Low complexity" evidence="2">
    <location>
        <begin position="715"/>
        <end position="731"/>
    </location>
</feature>
<feature type="region of interest" description="Disordered" evidence="2">
    <location>
        <begin position="261"/>
        <end position="293"/>
    </location>
</feature>
<gene>
    <name evidence="4" type="ORF">U0070_006486</name>
</gene>
<evidence type="ECO:0000256" key="2">
    <source>
        <dbReference type="SAM" id="MobiDB-lite"/>
    </source>
</evidence>
<dbReference type="GO" id="GO:0006357">
    <property type="term" value="P:regulation of transcription by RNA polymerase II"/>
    <property type="evidence" value="ECO:0007669"/>
    <property type="project" value="TreeGrafter"/>
</dbReference>
<dbReference type="Pfam" id="PF12090">
    <property type="entry name" value="Spt20_SEP"/>
    <property type="match status" value="1"/>
</dbReference>
<dbReference type="InterPro" id="IPR021950">
    <property type="entry name" value="Spt20"/>
</dbReference>
<feature type="domain" description="Spt20-like SEP" evidence="3">
    <location>
        <begin position="74"/>
        <end position="229"/>
    </location>
</feature>
<evidence type="ECO:0000259" key="3">
    <source>
        <dbReference type="Pfam" id="PF12090"/>
    </source>
</evidence>
<evidence type="ECO:0000313" key="4">
    <source>
        <dbReference type="EMBL" id="KAK7800245.1"/>
    </source>
</evidence>
<proteinExistence type="inferred from homology"/>
<evidence type="ECO:0000256" key="1">
    <source>
        <dbReference type="ARBA" id="ARBA00009112"/>
    </source>
</evidence>
<feature type="region of interest" description="Disordered" evidence="2">
    <location>
        <begin position="409"/>
        <end position="447"/>
    </location>
</feature>
<dbReference type="InterPro" id="IPR046468">
    <property type="entry name" value="Spt20-like_SEP"/>
</dbReference>
<dbReference type="AlphaFoldDB" id="A0AAW0HC62"/>
<keyword evidence="5" id="KW-1185">Reference proteome</keyword>
<evidence type="ECO:0000313" key="5">
    <source>
        <dbReference type="Proteomes" id="UP001488838"/>
    </source>
</evidence>
<feature type="region of interest" description="Disordered" evidence="2">
    <location>
        <begin position="1"/>
        <end position="34"/>
    </location>
</feature>
<accession>A0AAW0HC62</accession>
<feature type="compositionally biased region" description="Polar residues" evidence="2">
    <location>
        <begin position="688"/>
        <end position="711"/>
    </location>
</feature>
<protein>
    <recommendedName>
        <fullName evidence="3">Spt20-like SEP domain-containing protein</fullName>
    </recommendedName>
</protein>
<name>A0AAW0HC62_MYOGA</name>
<feature type="region of interest" description="Disordered" evidence="2">
    <location>
        <begin position="752"/>
        <end position="774"/>
    </location>
</feature>
<comment type="similarity">
    <text evidence="1">Belongs to the SPT20 family.</text>
</comment>
<feature type="compositionally biased region" description="Polar residues" evidence="2">
    <location>
        <begin position="657"/>
        <end position="680"/>
    </location>
</feature>
<dbReference type="GO" id="GO:0000124">
    <property type="term" value="C:SAGA complex"/>
    <property type="evidence" value="ECO:0007669"/>
    <property type="project" value="InterPro"/>
</dbReference>
<feature type="region of interest" description="Disordered" evidence="2">
    <location>
        <begin position="610"/>
        <end position="630"/>
    </location>
</feature>
<dbReference type="Proteomes" id="UP001488838">
    <property type="component" value="Unassembled WGS sequence"/>
</dbReference>
<feature type="compositionally biased region" description="Polar residues" evidence="2">
    <location>
        <begin position="266"/>
        <end position="280"/>
    </location>
</feature>
<sequence>MEQTLQDTLEGADDTIETVQQQPLPTRPASSREKSLQEKLYEIYVEECGKEPEAEGLRSNVNLLKKLMKREPLPCLVVNLYPENQGYSLLLKDKDGVLIEPFPGPYVGQKLLEYLDAGELPSFLIDILENSAVNVFHSGCVIAEIRDYRQCGDIYPPEEPAAEAAVSSPTCQVQHVLLRPAMQSLVSDVEFMAGDSGQWTQEEKLELESQLILATAEPLCLDPSVAVTCTANKLLFNEQKMNTDPMPQCFKRHACPSLDQEEVPSGCSSPPDFTTMTPSKKQAKISPDNPSDLQIDETETCKQSLCEPAVPPEMDIENFIKELLSLPFDEAEPTVLAIPEVKYDCMFDCEDDSQLWDMNLDIMKCLNTLFSEEIEPLPEDKSDNPMSLPPMPLGDNSDDLLTGINTEPRKTVGMCQEPVQSKASCPDKMPQGSSRSACLPQPAPGKKPMASLVPFSALEKESKTPLPVSLAPISRQGPSSVRPVTPKASRDPPPAPQAATVVPQTTVGMSRVSTVPPAVQPSARSSENNSKIQPPTRATHLNVIHFVRSALVSSATQVPILPASTPAAKRTGCNSLIPTREQPPRPAQCTVKPPMQLIINNTANPVTVKVPPGSVILHPDSQKPSQRPQQYPQQIFVLIPKQHQPPRAPVPQQPQPGSATSSQGSNPQQVSLPAQQTSRLNTERPRVVQQTQTPVMCQVGSTQQSHRQNVPSAAVVQQGQRQGQRQGQTQNVQVRIIPHIVTVSRADIHYAVRGNAASKPSDRGAGGPPAPPRS</sequence>
<feature type="compositionally biased region" description="Polar residues" evidence="2">
    <location>
        <begin position="522"/>
        <end position="533"/>
    </location>
</feature>
<feature type="region of interest" description="Disordered" evidence="2">
    <location>
        <begin position="643"/>
        <end position="731"/>
    </location>
</feature>
<dbReference type="PANTHER" id="PTHR13526:SF8">
    <property type="entry name" value="TRANSCRIPTION FACTOR SPT20 HOMOLOG"/>
    <property type="match status" value="1"/>
</dbReference>
<dbReference type="EMBL" id="JBBHLL010000562">
    <property type="protein sequence ID" value="KAK7800245.1"/>
    <property type="molecule type" value="Genomic_DNA"/>
</dbReference>
<organism evidence="4 5">
    <name type="scientific">Myodes glareolus</name>
    <name type="common">Bank vole</name>
    <name type="synonym">Clethrionomys glareolus</name>
    <dbReference type="NCBI Taxonomy" id="447135"/>
    <lineage>
        <taxon>Eukaryota</taxon>
        <taxon>Metazoa</taxon>
        <taxon>Chordata</taxon>
        <taxon>Craniata</taxon>
        <taxon>Vertebrata</taxon>
        <taxon>Euteleostomi</taxon>
        <taxon>Mammalia</taxon>
        <taxon>Eutheria</taxon>
        <taxon>Euarchontoglires</taxon>
        <taxon>Glires</taxon>
        <taxon>Rodentia</taxon>
        <taxon>Myomorpha</taxon>
        <taxon>Muroidea</taxon>
        <taxon>Cricetidae</taxon>
        <taxon>Arvicolinae</taxon>
        <taxon>Myodes</taxon>
    </lineage>
</organism>
<dbReference type="PANTHER" id="PTHR13526">
    <property type="entry name" value="TRANSCRIPTION FACTOR SPT20 HOMOLOG"/>
    <property type="match status" value="1"/>
</dbReference>
<comment type="caution">
    <text evidence="4">The sequence shown here is derived from an EMBL/GenBank/DDBJ whole genome shotgun (WGS) entry which is preliminary data.</text>
</comment>
<feature type="region of interest" description="Disordered" evidence="2">
    <location>
        <begin position="466"/>
        <end position="535"/>
    </location>
</feature>
<feature type="compositionally biased region" description="Low complexity" evidence="2">
    <location>
        <begin position="497"/>
        <end position="507"/>
    </location>
</feature>